<dbReference type="InterPro" id="IPR052419">
    <property type="entry name" value="5_3-deoxyribonucleotidase-like"/>
</dbReference>
<dbReference type="InterPro" id="IPR023214">
    <property type="entry name" value="HAD_sf"/>
</dbReference>
<dbReference type="InterPro" id="IPR036412">
    <property type="entry name" value="HAD-like_sf"/>
</dbReference>
<dbReference type="EMBL" id="RKLV01000006">
    <property type="protein sequence ID" value="MCX2819107.1"/>
    <property type="molecule type" value="Genomic_DNA"/>
</dbReference>
<feature type="active site" description="Proton donor" evidence="1">
    <location>
        <position position="11"/>
    </location>
</feature>
<dbReference type="Pfam" id="PF06941">
    <property type="entry name" value="NT5C"/>
    <property type="match status" value="1"/>
</dbReference>
<proteinExistence type="predicted"/>
<dbReference type="GO" id="GO:0009264">
    <property type="term" value="P:deoxyribonucleotide catabolic process"/>
    <property type="evidence" value="ECO:0007669"/>
    <property type="project" value="InterPro"/>
</dbReference>
<dbReference type="RefSeq" id="WP_266087100.1">
    <property type="nucleotide sequence ID" value="NZ_RKLV01000006.1"/>
</dbReference>
<keyword evidence="3" id="KW-1185">Reference proteome</keyword>
<feature type="active site" description="Nucleophile" evidence="1">
    <location>
        <position position="9"/>
    </location>
</feature>
<dbReference type="GO" id="GO:0008253">
    <property type="term" value="F:5'-nucleotidase activity"/>
    <property type="evidence" value="ECO:0007669"/>
    <property type="project" value="InterPro"/>
</dbReference>
<name>A0A9Q4C4W2_9EURY</name>
<evidence type="ECO:0008006" key="4">
    <source>
        <dbReference type="Google" id="ProtNLM"/>
    </source>
</evidence>
<gene>
    <name evidence="2" type="ORF">EGH25_07045</name>
</gene>
<dbReference type="Gene3D" id="3.40.50.1000">
    <property type="entry name" value="HAD superfamily/HAD-like"/>
    <property type="match status" value="1"/>
</dbReference>
<accession>A0A9Q4C4W2</accession>
<comment type="caution">
    <text evidence="2">The sequence shown here is derived from an EMBL/GenBank/DDBJ whole genome shotgun (WGS) entry which is preliminary data.</text>
</comment>
<evidence type="ECO:0000313" key="3">
    <source>
        <dbReference type="Proteomes" id="UP001149411"/>
    </source>
</evidence>
<dbReference type="PANTHER" id="PTHR35134:SF2">
    <property type="entry name" value="NUCLEOTIDASE YQFW-RELATED"/>
    <property type="match status" value="1"/>
</dbReference>
<dbReference type="SUPFAM" id="SSF56784">
    <property type="entry name" value="HAD-like"/>
    <property type="match status" value="1"/>
</dbReference>
<dbReference type="InterPro" id="IPR010708">
    <property type="entry name" value="5'(3')-deoxyribonucleotidase"/>
</dbReference>
<dbReference type="PANTHER" id="PTHR35134">
    <property type="entry name" value="NUCLEOTIDASE YQFW-RELATED"/>
    <property type="match status" value="1"/>
</dbReference>
<evidence type="ECO:0000256" key="1">
    <source>
        <dbReference type="PIRSR" id="PIRSR610708-1"/>
    </source>
</evidence>
<sequence length="193" mass="21547">MAEGRLGIDVDGVLANTVPSVLERLEDEYGHHGDTKEDVTEWGHTVEVDGKSIPLGSEIVEGHMVEEHLRSINPKQGAKESVETLRGEGYEVVIVTNRPSDRDTVRWTKSWLEENGLGYDRFHSTAETTKTAVDVDVLIDDHDRNVVEFLEDGRPAVLFDQPWNTVPDVDGAGDRMEVVTGWEEAVETVQRLV</sequence>
<reference evidence="2" key="1">
    <citation type="submission" date="2022-09" db="EMBL/GenBank/DDBJ databases">
        <title>Haloadaptaus new haloarchaeum isolated from saline soil.</title>
        <authorList>
            <person name="Duran-Viseras A."/>
            <person name="Sanchez-Porro C."/>
            <person name="Ventosa A."/>
        </authorList>
    </citation>
    <scope>NUCLEOTIDE SEQUENCE</scope>
    <source>
        <strain evidence="2">F3-133</strain>
    </source>
</reference>
<dbReference type="Proteomes" id="UP001149411">
    <property type="component" value="Unassembled WGS sequence"/>
</dbReference>
<organism evidence="2 3">
    <name type="scientific">Halorutilus salinus</name>
    <dbReference type="NCBI Taxonomy" id="2487751"/>
    <lineage>
        <taxon>Archaea</taxon>
        <taxon>Methanobacteriati</taxon>
        <taxon>Methanobacteriota</taxon>
        <taxon>Stenosarchaea group</taxon>
        <taxon>Halobacteria</taxon>
        <taxon>Halorutilales</taxon>
        <taxon>Halorutilaceae</taxon>
        <taxon>Halorutilus</taxon>
    </lineage>
</organism>
<dbReference type="AlphaFoldDB" id="A0A9Q4C4W2"/>
<protein>
    <recommendedName>
        <fullName evidence="4">Nucleotidase</fullName>
    </recommendedName>
</protein>
<evidence type="ECO:0000313" key="2">
    <source>
        <dbReference type="EMBL" id="MCX2819107.1"/>
    </source>
</evidence>